<dbReference type="InterPro" id="IPR043504">
    <property type="entry name" value="Peptidase_S1_PA_chymotrypsin"/>
</dbReference>
<dbReference type="GO" id="GO:0006508">
    <property type="term" value="P:proteolysis"/>
    <property type="evidence" value="ECO:0007669"/>
    <property type="project" value="InterPro"/>
</dbReference>
<dbReference type="InterPro" id="IPR001314">
    <property type="entry name" value="Peptidase_S1A"/>
</dbReference>
<keyword evidence="5" id="KW-1185">Reference proteome</keyword>
<proteinExistence type="predicted"/>
<dbReference type="EMBL" id="LQBQ01000038">
    <property type="protein sequence ID" value="KUJ73338.1"/>
    <property type="molecule type" value="Genomic_DNA"/>
</dbReference>
<feature type="domain" description="Peptidase S1" evidence="3">
    <location>
        <begin position="39"/>
        <end position="268"/>
    </location>
</feature>
<gene>
    <name evidence="4" type="ORF">AVO45_14725</name>
</gene>
<dbReference type="InterPro" id="IPR001254">
    <property type="entry name" value="Trypsin_dom"/>
</dbReference>
<evidence type="ECO:0000313" key="5">
    <source>
        <dbReference type="Proteomes" id="UP000053791"/>
    </source>
</evidence>
<dbReference type="InterPro" id="IPR009003">
    <property type="entry name" value="Peptidase_S1_PA"/>
</dbReference>
<dbReference type="PANTHER" id="PTHR15462:SF8">
    <property type="entry name" value="SERINE PROTEASE"/>
    <property type="match status" value="1"/>
</dbReference>
<dbReference type="InterPro" id="IPR050966">
    <property type="entry name" value="Glutamyl_endopeptidase"/>
</dbReference>
<dbReference type="Gene3D" id="2.40.10.10">
    <property type="entry name" value="Trypsin-like serine proteases"/>
    <property type="match status" value="2"/>
</dbReference>
<accession>A0A0X3TC33</accession>
<dbReference type="AlphaFoldDB" id="A0A0X3TC33"/>
<dbReference type="PRINTS" id="PR00722">
    <property type="entry name" value="CHYMOTRYPSIN"/>
</dbReference>
<dbReference type="SUPFAM" id="SSF50494">
    <property type="entry name" value="Trypsin-like serine proteases"/>
    <property type="match status" value="1"/>
</dbReference>
<dbReference type="STRING" id="1685379.AVO45_14725"/>
<dbReference type="PROSITE" id="PS00134">
    <property type="entry name" value="TRYPSIN_HIS"/>
    <property type="match status" value="1"/>
</dbReference>
<dbReference type="PANTHER" id="PTHR15462">
    <property type="entry name" value="SERINE PROTEASE"/>
    <property type="match status" value="1"/>
</dbReference>
<keyword evidence="1" id="KW-0732">Signal</keyword>
<dbReference type="PROSITE" id="PS50240">
    <property type="entry name" value="TRYPSIN_DOM"/>
    <property type="match status" value="1"/>
</dbReference>
<evidence type="ECO:0000256" key="2">
    <source>
        <dbReference type="SAM" id="MobiDB-lite"/>
    </source>
</evidence>
<dbReference type="SMART" id="SM00020">
    <property type="entry name" value="Tryp_SPc"/>
    <property type="match status" value="1"/>
</dbReference>
<comment type="caution">
    <text evidence="4">The sequence shown here is derived from an EMBL/GenBank/DDBJ whole genome shotgun (WGS) entry which is preliminary data.</text>
</comment>
<evidence type="ECO:0000256" key="1">
    <source>
        <dbReference type="ARBA" id="ARBA00022729"/>
    </source>
</evidence>
<name>A0A0X3TC33_9RHOB</name>
<dbReference type="Proteomes" id="UP000053791">
    <property type="component" value="Unassembled WGS sequence"/>
</dbReference>
<sequence>MLAGSPGAGQSPPRPDTGMLRNDLYAPELDAICRAGNRLSRGCQAIRDREIVDASAAPWRAIGRVNFASTQLRSHCTGTLVSARIVLTAAHCLYNFPRKAWLPPESLRFVAGYQRGAGVAVSGVERFVLDPVQDTASRDFSGGPAQDWALLILKDPIGRNTGYLTVDSPETHGGGDGSYLLAGYAGLRPHVLSTNRDCGPPQEHAGQKVHLQKCPAMAGDSGAPILTEENGRMRVVGVLSSVAATETGVVSIAIPVAGFADALSAAMNE</sequence>
<dbReference type="Pfam" id="PF00089">
    <property type="entry name" value="Trypsin"/>
    <property type="match status" value="1"/>
</dbReference>
<organism evidence="4 5">
    <name type="scientific">Ruegeria marisrubri</name>
    <dbReference type="NCBI Taxonomy" id="1685379"/>
    <lineage>
        <taxon>Bacteria</taxon>
        <taxon>Pseudomonadati</taxon>
        <taxon>Pseudomonadota</taxon>
        <taxon>Alphaproteobacteria</taxon>
        <taxon>Rhodobacterales</taxon>
        <taxon>Roseobacteraceae</taxon>
        <taxon>Ruegeria</taxon>
    </lineage>
</organism>
<protein>
    <recommendedName>
        <fullName evidence="3">Peptidase S1 domain-containing protein</fullName>
    </recommendedName>
</protein>
<evidence type="ECO:0000259" key="3">
    <source>
        <dbReference type="PROSITE" id="PS50240"/>
    </source>
</evidence>
<dbReference type="GO" id="GO:0004252">
    <property type="term" value="F:serine-type endopeptidase activity"/>
    <property type="evidence" value="ECO:0007669"/>
    <property type="project" value="InterPro"/>
</dbReference>
<dbReference type="InterPro" id="IPR018114">
    <property type="entry name" value="TRYPSIN_HIS"/>
</dbReference>
<dbReference type="OrthoDB" id="267336at2"/>
<evidence type="ECO:0000313" key="4">
    <source>
        <dbReference type="EMBL" id="KUJ73338.1"/>
    </source>
</evidence>
<reference evidence="5" key="1">
    <citation type="submission" date="2015-12" db="EMBL/GenBank/DDBJ databases">
        <authorList>
            <person name="Zhang G."/>
            <person name="Stingl U."/>
        </authorList>
    </citation>
    <scope>NUCLEOTIDE SEQUENCE [LARGE SCALE GENOMIC DNA]</scope>
    <source>
        <strain evidence="5">ZGT118</strain>
    </source>
</reference>
<feature type="region of interest" description="Disordered" evidence="2">
    <location>
        <begin position="1"/>
        <end position="20"/>
    </location>
</feature>